<dbReference type="GO" id="GO:0007165">
    <property type="term" value="P:signal transduction"/>
    <property type="evidence" value="ECO:0007669"/>
    <property type="project" value="TreeGrafter"/>
</dbReference>
<feature type="transmembrane region" description="Helical" evidence="6">
    <location>
        <begin position="130"/>
        <end position="151"/>
    </location>
</feature>
<name>A0A1B6GU99_9HEMI</name>
<gene>
    <name evidence="8" type="ORF">g.8353</name>
</gene>
<dbReference type="PANTHER" id="PTHR10165">
    <property type="entry name" value="LIPID PHOSPHATE PHOSPHATASE"/>
    <property type="match status" value="1"/>
</dbReference>
<feature type="domain" description="Phosphatidic acid phosphatase type 2/haloperoxidase" evidence="7">
    <location>
        <begin position="134"/>
        <end position="265"/>
    </location>
</feature>
<evidence type="ECO:0000256" key="1">
    <source>
        <dbReference type="ARBA" id="ARBA00004141"/>
    </source>
</evidence>
<dbReference type="GO" id="GO:0005886">
    <property type="term" value="C:plasma membrane"/>
    <property type="evidence" value="ECO:0007669"/>
    <property type="project" value="TreeGrafter"/>
</dbReference>
<keyword evidence="3 6" id="KW-0812">Transmembrane</keyword>
<dbReference type="PANTHER" id="PTHR10165:SF103">
    <property type="entry name" value="PHOSPHOLIPID PHOSPHATASE HOMOLOG 1.2 HOMOLOG"/>
    <property type="match status" value="1"/>
</dbReference>
<dbReference type="InterPro" id="IPR000326">
    <property type="entry name" value="PAP2/HPO"/>
</dbReference>
<feature type="transmembrane region" description="Helical" evidence="6">
    <location>
        <begin position="84"/>
        <end position="109"/>
    </location>
</feature>
<dbReference type="GO" id="GO:0006644">
    <property type="term" value="P:phospholipid metabolic process"/>
    <property type="evidence" value="ECO:0007669"/>
    <property type="project" value="InterPro"/>
</dbReference>
<evidence type="ECO:0000313" key="8">
    <source>
        <dbReference type="EMBL" id="JAS66014.1"/>
    </source>
</evidence>
<dbReference type="GO" id="GO:0046839">
    <property type="term" value="P:phospholipid dephosphorylation"/>
    <property type="evidence" value="ECO:0007669"/>
    <property type="project" value="TreeGrafter"/>
</dbReference>
<comment type="subcellular location">
    <subcellularLocation>
        <location evidence="1">Membrane</location>
        <topology evidence="1">Multi-pass membrane protein</topology>
    </subcellularLocation>
</comment>
<keyword evidence="4 6" id="KW-1133">Transmembrane helix</keyword>
<dbReference type="InterPro" id="IPR036938">
    <property type="entry name" value="PAP2/HPO_sf"/>
</dbReference>
<feature type="transmembrane region" description="Helical" evidence="6">
    <location>
        <begin position="30"/>
        <end position="52"/>
    </location>
</feature>
<reference evidence="8" key="1">
    <citation type="submission" date="2015-11" db="EMBL/GenBank/DDBJ databases">
        <title>De novo transcriptome assembly of four potential Pierce s Disease insect vectors from Arizona vineyards.</title>
        <authorList>
            <person name="Tassone E.E."/>
        </authorList>
    </citation>
    <scope>NUCLEOTIDE SEQUENCE</scope>
</reference>
<dbReference type="Gene3D" id="1.20.144.10">
    <property type="entry name" value="Phosphatidic acid phosphatase type 2/haloperoxidase"/>
    <property type="match status" value="1"/>
</dbReference>
<feature type="transmembrane region" description="Helical" evidence="6">
    <location>
        <begin position="250"/>
        <end position="272"/>
    </location>
</feature>
<dbReference type="SMART" id="SM00014">
    <property type="entry name" value="acidPPc"/>
    <property type="match status" value="1"/>
</dbReference>
<dbReference type="GO" id="GO:0008195">
    <property type="term" value="F:phosphatidate phosphatase activity"/>
    <property type="evidence" value="ECO:0007669"/>
    <property type="project" value="TreeGrafter"/>
</dbReference>
<dbReference type="EMBL" id="GECZ01003755">
    <property type="protein sequence ID" value="JAS66014.1"/>
    <property type="molecule type" value="Transcribed_RNA"/>
</dbReference>
<sequence>MSASSSSSTEDFEEDRYFSRGKHSNNTLRWIALGLETLGGVLVTAVAVYLRLGHFQPPAEDLNWKLLCNDMSLYEKQTTNDNSIMLYVIILAVPTMFIFIGEVEFALLSKKSYFENMDKMERMGRNLPRMIRIYAMFLIGTMLASFSADYIKIMIASPRPYFLTTYGSNCPLAFNGTKTDDFYEALKSFPSHLSCVAGFTCVFAVGYAHKVRAQRSTPLLTPIMTQGFLVLAVTTSLDRYTSHFNHTLDILAGLLLGLVLAIYMSNLLLFVLQLSPKSNNDHRWFNFLDFMIPRVSMPPTFSTEAMNARTTNTQRNSQQ</sequence>
<evidence type="ECO:0000256" key="5">
    <source>
        <dbReference type="ARBA" id="ARBA00023136"/>
    </source>
</evidence>
<evidence type="ECO:0000256" key="4">
    <source>
        <dbReference type="ARBA" id="ARBA00022989"/>
    </source>
</evidence>
<feature type="transmembrane region" description="Helical" evidence="6">
    <location>
        <begin position="219"/>
        <end position="238"/>
    </location>
</feature>
<feature type="transmembrane region" description="Helical" evidence="6">
    <location>
        <begin position="189"/>
        <end position="207"/>
    </location>
</feature>
<evidence type="ECO:0000256" key="2">
    <source>
        <dbReference type="ARBA" id="ARBA00008816"/>
    </source>
</evidence>
<dbReference type="AlphaFoldDB" id="A0A1B6GU99"/>
<accession>A0A1B6GU99</accession>
<dbReference type="SUPFAM" id="SSF48317">
    <property type="entry name" value="Acid phosphatase/Vanadium-dependent haloperoxidase"/>
    <property type="match status" value="1"/>
</dbReference>
<evidence type="ECO:0000256" key="3">
    <source>
        <dbReference type="ARBA" id="ARBA00022692"/>
    </source>
</evidence>
<dbReference type="InterPro" id="IPR043216">
    <property type="entry name" value="PAP-like"/>
</dbReference>
<organism evidence="8">
    <name type="scientific">Cuerna arida</name>
    <dbReference type="NCBI Taxonomy" id="1464854"/>
    <lineage>
        <taxon>Eukaryota</taxon>
        <taxon>Metazoa</taxon>
        <taxon>Ecdysozoa</taxon>
        <taxon>Arthropoda</taxon>
        <taxon>Hexapoda</taxon>
        <taxon>Insecta</taxon>
        <taxon>Pterygota</taxon>
        <taxon>Neoptera</taxon>
        <taxon>Paraneoptera</taxon>
        <taxon>Hemiptera</taxon>
        <taxon>Auchenorrhyncha</taxon>
        <taxon>Membracoidea</taxon>
        <taxon>Cicadellidae</taxon>
        <taxon>Cicadellinae</taxon>
        <taxon>Proconiini</taxon>
        <taxon>Cuerna</taxon>
    </lineage>
</organism>
<evidence type="ECO:0000256" key="6">
    <source>
        <dbReference type="SAM" id="Phobius"/>
    </source>
</evidence>
<keyword evidence="5 6" id="KW-0472">Membrane</keyword>
<comment type="similarity">
    <text evidence="2">Belongs to the PA-phosphatase related phosphoesterase family.</text>
</comment>
<evidence type="ECO:0000259" key="7">
    <source>
        <dbReference type="SMART" id="SM00014"/>
    </source>
</evidence>
<protein>
    <recommendedName>
        <fullName evidence="7">Phosphatidic acid phosphatase type 2/haloperoxidase domain-containing protein</fullName>
    </recommendedName>
</protein>
<dbReference type="Pfam" id="PF01569">
    <property type="entry name" value="PAP2"/>
    <property type="match status" value="1"/>
</dbReference>
<proteinExistence type="inferred from homology"/>